<dbReference type="Proteomes" id="UP000008370">
    <property type="component" value="Unassembled WGS sequence"/>
</dbReference>
<dbReference type="RefSeq" id="XP_007393230.1">
    <property type="nucleotide sequence ID" value="XM_007393168.1"/>
</dbReference>
<dbReference type="Pfam" id="PF06682">
    <property type="entry name" value="SARAF"/>
    <property type="match status" value="1"/>
</dbReference>
<reference evidence="16 17" key="1">
    <citation type="journal article" date="2012" name="BMC Genomics">
        <title>Comparative genomics of the white-rot fungi, Phanerochaete carnosa and P. chrysosporium, to elucidate the genetic basis of the distinct wood types they colonize.</title>
        <authorList>
            <person name="Suzuki H."/>
            <person name="MacDonald J."/>
            <person name="Syed K."/>
            <person name="Salamov A."/>
            <person name="Hori C."/>
            <person name="Aerts A."/>
            <person name="Henrissat B."/>
            <person name="Wiebenga A."/>
            <person name="vanKuyk P.A."/>
            <person name="Barry K."/>
            <person name="Lindquist E."/>
            <person name="LaButti K."/>
            <person name="Lapidus A."/>
            <person name="Lucas S."/>
            <person name="Coutinho P."/>
            <person name="Gong Y."/>
            <person name="Samejima M."/>
            <person name="Mahadevan R."/>
            <person name="Abou-Zaid M."/>
            <person name="de Vries R.P."/>
            <person name="Igarashi K."/>
            <person name="Yadav J.S."/>
            <person name="Grigoriev I.V."/>
            <person name="Master E.R."/>
        </authorList>
    </citation>
    <scope>NUCLEOTIDE SEQUENCE [LARGE SCALE GENOMIC DNA]</scope>
    <source>
        <strain evidence="16 17">HHB-10118-sp</strain>
    </source>
</reference>
<evidence type="ECO:0000256" key="3">
    <source>
        <dbReference type="ARBA" id="ARBA00016584"/>
    </source>
</evidence>
<dbReference type="AlphaFoldDB" id="K5WFP3"/>
<keyword evidence="17" id="KW-1185">Reference proteome</keyword>
<feature type="compositionally biased region" description="Polar residues" evidence="14">
    <location>
        <begin position="280"/>
        <end position="289"/>
    </location>
</feature>
<dbReference type="STRING" id="650164.K5WFP3"/>
<organism evidence="16 17">
    <name type="scientific">Phanerochaete carnosa (strain HHB-10118-sp)</name>
    <name type="common">White-rot fungus</name>
    <name type="synonym">Peniophora carnosa</name>
    <dbReference type="NCBI Taxonomy" id="650164"/>
    <lineage>
        <taxon>Eukaryota</taxon>
        <taxon>Fungi</taxon>
        <taxon>Dikarya</taxon>
        <taxon>Basidiomycota</taxon>
        <taxon>Agaricomycotina</taxon>
        <taxon>Agaricomycetes</taxon>
        <taxon>Polyporales</taxon>
        <taxon>Phanerochaetaceae</taxon>
        <taxon>Phanerochaete</taxon>
    </lineage>
</organism>
<dbReference type="GO" id="GO:0006816">
    <property type="term" value="P:calcium ion transport"/>
    <property type="evidence" value="ECO:0007669"/>
    <property type="project" value="UniProtKB-KW"/>
</dbReference>
<evidence type="ECO:0000256" key="5">
    <source>
        <dbReference type="ARBA" id="ARBA00022568"/>
    </source>
</evidence>
<keyword evidence="4" id="KW-0813">Transport</keyword>
<evidence type="ECO:0000256" key="11">
    <source>
        <dbReference type="ARBA" id="ARBA00023065"/>
    </source>
</evidence>
<dbReference type="OrthoDB" id="20303at2759"/>
<accession>K5WFP3</accession>
<evidence type="ECO:0000256" key="15">
    <source>
        <dbReference type="SAM" id="Phobius"/>
    </source>
</evidence>
<evidence type="ECO:0000256" key="7">
    <source>
        <dbReference type="ARBA" id="ARBA00022729"/>
    </source>
</evidence>
<dbReference type="PANTHER" id="PTHR15929">
    <property type="entry name" value="STORE-OPERATED CALCIUM ENTRY-ASSOCIATED REGULATORY FACTOR"/>
    <property type="match status" value="1"/>
</dbReference>
<keyword evidence="12 15" id="KW-0472">Membrane</keyword>
<dbReference type="HOGENOM" id="CLU_046802_1_1_1"/>
<dbReference type="InParanoid" id="K5WFP3"/>
<keyword evidence="11" id="KW-0406">Ion transport</keyword>
<evidence type="ECO:0000256" key="14">
    <source>
        <dbReference type="SAM" id="MobiDB-lite"/>
    </source>
</evidence>
<evidence type="ECO:0000256" key="2">
    <source>
        <dbReference type="ARBA" id="ARBA00006833"/>
    </source>
</evidence>
<dbReference type="KEGG" id="pco:PHACADRAFT_171110"/>
<evidence type="ECO:0000256" key="12">
    <source>
        <dbReference type="ARBA" id="ARBA00023136"/>
    </source>
</evidence>
<evidence type="ECO:0000256" key="10">
    <source>
        <dbReference type="ARBA" id="ARBA00022989"/>
    </source>
</evidence>
<comment type="subcellular location">
    <subcellularLocation>
        <location evidence="1">Endoplasmic reticulum membrane</location>
        <topology evidence="1">Single-pass type I membrane protein</topology>
    </subcellularLocation>
</comment>
<sequence>MSRIRLDRIKSLSFYKDALTAARRTDPLPQLTCIGKACRQYTPEAVRCVNVGGEATGVDWKCEADLPEALRFGRVEVSCEGWDGPGDPYVLKGSCALEYRLIQVPNSLRGEEAHNLPPRPWAWLKDQDPIALLFTLVWIAVFAYILWQIIKSCFRRQPDTAARPPGTGPQRPTHGSGWFSGSQPNDNRNDPPPPYTKHPQSSAQGPAVGDWRPGFWTGAALAGTGGYLLASAGRRDPPTATAYDWERAHMPRASPMAMPDYTGYTMSRRSFFNSDGRGEGSSSLGSMRRSTGLGGSSVR</sequence>
<comment type="similarity">
    <text evidence="2">Belongs to the SARAF family.</text>
</comment>
<proteinExistence type="inferred from homology"/>
<evidence type="ECO:0000313" key="16">
    <source>
        <dbReference type="EMBL" id="EKM57889.1"/>
    </source>
</evidence>
<dbReference type="GeneID" id="18909543"/>
<feature type="region of interest" description="Disordered" evidence="14">
    <location>
        <begin position="270"/>
        <end position="299"/>
    </location>
</feature>
<name>K5WFP3_PHACS</name>
<evidence type="ECO:0000256" key="8">
    <source>
        <dbReference type="ARBA" id="ARBA00022824"/>
    </source>
</evidence>
<gene>
    <name evidence="16" type="ORF">PHACADRAFT_171110</name>
</gene>
<evidence type="ECO:0000313" key="17">
    <source>
        <dbReference type="Proteomes" id="UP000008370"/>
    </source>
</evidence>
<evidence type="ECO:0000256" key="1">
    <source>
        <dbReference type="ARBA" id="ARBA00004115"/>
    </source>
</evidence>
<evidence type="ECO:0000256" key="13">
    <source>
        <dbReference type="ARBA" id="ARBA00031116"/>
    </source>
</evidence>
<keyword evidence="7" id="KW-0732">Signal</keyword>
<evidence type="ECO:0000256" key="6">
    <source>
        <dbReference type="ARBA" id="ARBA00022692"/>
    </source>
</evidence>
<evidence type="ECO:0000256" key="4">
    <source>
        <dbReference type="ARBA" id="ARBA00022448"/>
    </source>
</evidence>
<keyword evidence="6 15" id="KW-0812">Transmembrane</keyword>
<dbReference type="GO" id="GO:0005789">
    <property type="term" value="C:endoplasmic reticulum membrane"/>
    <property type="evidence" value="ECO:0007669"/>
    <property type="project" value="UniProtKB-SubCell"/>
</dbReference>
<dbReference type="InterPro" id="IPR009567">
    <property type="entry name" value="SARAF"/>
</dbReference>
<keyword evidence="10 15" id="KW-1133">Transmembrane helix</keyword>
<feature type="region of interest" description="Disordered" evidence="14">
    <location>
        <begin position="160"/>
        <end position="209"/>
    </location>
</feature>
<keyword evidence="5" id="KW-0109">Calcium transport</keyword>
<dbReference type="GO" id="GO:2001256">
    <property type="term" value="P:regulation of store-operated calcium entry"/>
    <property type="evidence" value="ECO:0007669"/>
    <property type="project" value="InterPro"/>
</dbReference>
<keyword evidence="9" id="KW-0106">Calcium</keyword>
<protein>
    <recommendedName>
        <fullName evidence="3">Store-operated calcium entry-associated regulatory factor</fullName>
    </recommendedName>
    <alternativeName>
        <fullName evidence="13">Transmembrane protein 66</fullName>
    </alternativeName>
</protein>
<evidence type="ECO:0000256" key="9">
    <source>
        <dbReference type="ARBA" id="ARBA00022837"/>
    </source>
</evidence>
<dbReference type="EMBL" id="JH930470">
    <property type="protein sequence ID" value="EKM57889.1"/>
    <property type="molecule type" value="Genomic_DNA"/>
</dbReference>
<dbReference type="PANTHER" id="PTHR15929:SF0">
    <property type="entry name" value="STORE-OPERATED CALCIUM ENTRY-ASSOCIATED REGULATORY FACTOR"/>
    <property type="match status" value="1"/>
</dbReference>
<feature type="transmembrane region" description="Helical" evidence="15">
    <location>
        <begin position="130"/>
        <end position="150"/>
    </location>
</feature>
<keyword evidence="8" id="KW-0256">Endoplasmic reticulum</keyword>